<feature type="compositionally biased region" description="Low complexity" evidence="1">
    <location>
        <begin position="350"/>
        <end position="360"/>
    </location>
</feature>
<proteinExistence type="predicted"/>
<protein>
    <submittedName>
        <fullName evidence="2">Uncharacterized protein</fullName>
    </submittedName>
</protein>
<gene>
    <name evidence="2" type="ORF">Tco_0860171</name>
</gene>
<evidence type="ECO:0000256" key="1">
    <source>
        <dbReference type="SAM" id="MobiDB-lite"/>
    </source>
</evidence>
<dbReference type="Proteomes" id="UP001151760">
    <property type="component" value="Unassembled WGS sequence"/>
</dbReference>
<sequence>MKENFKELEAEVDQNIMDRKCDKIERKNLLISNENLIADCLSKDVFYTATNFVLTVSRFSELHNAHTVEQARCLEFKAEISTLKHNIQKDDHKSAKIKQHYKELYDSVKITRAKTIENTTALLAENENLKAQIVEKMKCVIMDSVKSKVLPPVINPNPDFFNNSPNFSDYTPQPQYQTYSCELCGNDARYGHYCTPFDQIEPPRFPVIHQPPQETSLEFLQDKINLINSMQTFLGKFKRFSFYETPKVVSLAWEIVSKIEHAFEDKQYQPEGILELFRKLHDDVQNIHEELAELDTIPATELDEVIKSSVENLVQIPSESEGIPDKMCDVPFHDNSPPLNISKDQFEGFSNSNDDSTSIDDASFSIDDIDYV</sequence>
<dbReference type="EMBL" id="BQNB010013204">
    <property type="protein sequence ID" value="GJT13129.1"/>
    <property type="molecule type" value="Genomic_DNA"/>
</dbReference>
<comment type="caution">
    <text evidence="2">The sequence shown here is derived from an EMBL/GenBank/DDBJ whole genome shotgun (WGS) entry which is preliminary data.</text>
</comment>
<accession>A0ABQ5BFX1</accession>
<evidence type="ECO:0000313" key="2">
    <source>
        <dbReference type="EMBL" id="GJT13129.1"/>
    </source>
</evidence>
<feature type="region of interest" description="Disordered" evidence="1">
    <location>
        <begin position="341"/>
        <end position="360"/>
    </location>
</feature>
<reference evidence="2" key="2">
    <citation type="submission" date="2022-01" db="EMBL/GenBank/DDBJ databases">
        <authorList>
            <person name="Yamashiro T."/>
            <person name="Shiraishi A."/>
            <person name="Satake H."/>
            <person name="Nakayama K."/>
        </authorList>
    </citation>
    <scope>NUCLEOTIDE SEQUENCE</scope>
</reference>
<keyword evidence="3" id="KW-1185">Reference proteome</keyword>
<reference evidence="2" key="1">
    <citation type="journal article" date="2022" name="Int. J. Mol. Sci.">
        <title>Draft Genome of Tanacetum Coccineum: Genomic Comparison of Closely Related Tanacetum-Family Plants.</title>
        <authorList>
            <person name="Yamashiro T."/>
            <person name="Shiraishi A."/>
            <person name="Nakayama K."/>
            <person name="Satake H."/>
        </authorList>
    </citation>
    <scope>NUCLEOTIDE SEQUENCE</scope>
</reference>
<organism evidence="2 3">
    <name type="scientific">Tanacetum coccineum</name>
    <dbReference type="NCBI Taxonomy" id="301880"/>
    <lineage>
        <taxon>Eukaryota</taxon>
        <taxon>Viridiplantae</taxon>
        <taxon>Streptophyta</taxon>
        <taxon>Embryophyta</taxon>
        <taxon>Tracheophyta</taxon>
        <taxon>Spermatophyta</taxon>
        <taxon>Magnoliopsida</taxon>
        <taxon>eudicotyledons</taxon>
        <taxon>Gunneridae</taxon>
        <taxon>Pentapetalae</taxon>
        <taxon>asterids</taxon>
        <taxon>campanulids</taxon>
        <taxon>Asterales</taxon>
        <taxon>Asteraceae</taxon>
        <taxon>Asteroideae</taxon>
        <taxon>Anthemideae</taxon>
        <taxon>Anthemidinae</taxon>
        <taxon>Tanacetum</taxon>
    </lineage>
</organism>
<evidence type="ECO:0000313" key="3">
    <source>
        <dbReference type="Proteomes" id="UP001151760"/>
    </source>
</evidence>
<name>A0ABQ5BFX1_9ASTR</name>